<keyword evidence="2" id="KW-0808">Transferase</keyword>
<name>A0A544T4Y5_9BACI</name>
<evidence type="ECO:0000313" key="2">
    <source>
        <dbReference type="EMBL" id="TQR12513.1"/>
    </source>
</evidence>
<dbReference type="PANTHER" id="PTHR43792:SF9">
    <property type="entry name" value="RIBOSOMAL-PROTEIN-ALANINE ACETYLTRANSFERASE"/>
    <property type="match status" value="1"/>
</dbReference>
<organism evidence="2 3">
    <name type="scientific">Psychrobacillus lasiicapitis</name>
    <dbReference type="NCBI Taxonomy" id="1636719"/>
    <lineage>
        <taxon>Bacteria</taxon>
        <taxon>Bacillati</taxon>
        <taxon>Bacillota</taxon>
        <taxon>Bacilli</taxon>
        <taxon>Bacillales</taxon>
        <taxon>Bacillaceae</taxon>
        <taxon>Psychrobacillus</taxon>
    </lineage>
</organism>
<accession>A0A544T4Y5</accession>
<dbReference type="InterPro" id="IPR000182">
    <property type="entry name" value="GNAT_dom"/>
</dbReference>
<keyword evidence="3" id="KW-1185">Reference proteome</keyword>
<evidence type="ECO:0000259" key="1">
    <source>
        <dbReference type="PROSITE" id="PS51186"/>
    </source>
</evidence>
<dbReference type="GO" id="GO:0008999">
    <property type="term" value="F:protein-N-terminal-alanine acetyltransferase activity"/>
    <property type="evidence" value="ECO:0007669"/>
    <property type="project" value="TreeGrafter"/>
</dbReference>
<reference evidence="2 3" key="1">
    <citation type="submission" date="2019-05" db="EMBL/GenBank/DDBJ databases">
        <title>Psychrobacillus vulpis sp. nov., a new species isolated from feces of a red fox that inhabits in The Tablas de Daimiel Natural Park, Albacete, Spain.</title>
        <authorList>
            <person name="Rodriguez M."/>
            <person name="Reina J.C."/>
            <person name="Bejar V."/>
            <person name="Llamas I."/>
        </authorList>
    </citation>
    <scope>NUCLEOTIDE SEQUENCE [LARGE SCALE GENOMIC DNA]</scope>
    <source>
        <strain evidence="2 3">NEAU-3TGS17</strain>
    </source>
</reference>
<dbReference type="PANTHER" id="PTHR43792">
    <property type="entry name" value="GNAT FAMILY, PUTATIVE (AFU_ORTHOLOGUE AFUA_3G00765)-RELATED-RELATED"/>
    <property type="match status" value="1"/>
</dbReference>
<dbReference type="Gene3D" id="3.40.630.30">
    <property type="match status" value="1"/>
</dbReference>
<protein>
    <submittedName>
        <fullName evidence="2">GNAT family N-acetyltransferase</fullName>
    </submittedName>
</protein>
<dbReference type="Proteomes" id="UP000317316">
    <property type="component" value="Unassembled WGS sequence"/>
</dbReference>
<dbReference type="Pfam" id="PF13302">
    <property type="entry name" value="Acetyltransf_3"/>
    <property type="match status" value="1"/>
</dbReference>
<feature type="domain" description="N-acetyltransferase" evidence="1">
    <location>
        <begin position="15"/>
        <end position="171"/>
    </location>
</feature>
<dbReference type="SUPFAM" id="SSF55729">
    <property type="entry name" value="Acyl-CoA N-acyltransferases (Nat)"/>
    <property type="match status" value="1"/>
</dbReference>
<dbReference type="InterPro" id="IPR016181">
    <property type="entry name" value="Acyl_CoA_acyltransferase"/>
</dbReference>
<dbReference type="EMBL" id="VDGH01000007">
    <property type="protein sequence ID" value="TQR12513.1"/>
    <property type="molecule type" value="Genomic_DNA"/>
</dbReference>
<dbReference type="PROSITE" id="PS51186">
    <property type="entry name" value="GNAT"/>
    <property type="match status" value="1"/>
</dbReference>
<dbReference type="CDD" id="cd04301">
    <property type="entry name" value="NAT_SF"/>
    <property type="match status" value="1"/>
</dbReference>
<evidence type="ECO:0000313" key="3">
    <source>
        <dbReference type="Proteomes" id="UP000317316"/>
    </source>
</evidence>
<proteinExistence type="predicted"/>
<dbReference type="OrthoDB" id="9785602at2"/>
<dbReference type="AlphaFoldDB" id="A0A544T4Y5"/>
<dbReference type="GO" id="GO:0005737">
    <property type="term" value="C:cytoplasm"/>
    <property type="evidence" value="ECO:0007669"/>
    <property type="project" value="TreeGrafter"/>
</dbReference>
<dbReference type="RefSeq" id="WP_142539293.1">
    <property type="nucleotide sequence ID" value="NZ_BMIE01000006.1"/>
</dbReference>
<sequence length="187" mass="22051">MKTLNDFPYLETERFLLRAIEVKDAEEVFHYFSLDEVTKYYDLDTFTSRNEAIQLIENWQKRFANNEGIRWGIATKDTNKIIGSCGYHNWEKEHFKAEVGFEVTPEYWQKGVMTEVLKHVLKYGFERMGLFRIEALYDPENTASKKTLEKAGFTYEGILRKSSFEKGQFCDAAICSILKNEYMDKEL</sequence>
<dbReference type="InterPro" id="IPR051531">
    <property type="entry name" value="N-acetyltransferase"/>
</dbReference>
<comment type="caution">
    <text evidence="2">The sequence shown here is derived from an EMBL/GenBank/DDBJ whole genome shotgun (WGS) entry which is preliminary data.</text>
</comment>
<gene>
    <name evidence="2" type="ORF">FG382_12865</name>
</gene>